<evidence type="ECO:0000256" key="3">
    <source>
        <dbReference type="ARBA" id="ARBA00022475"/>
    </source>
</evidence>
<comment type="function">
    <text evidence="13">Is probably a protein kinase regulator of UbiI activity which is involved in aerobic coenzyme Q (ubiquinone) biosynthesis.</text>
</comment>
<evidence type="ECO:0000256" key="13">
    <source>
        <dbReference type="HAMAP-Rule" id="MF_00414"/>
    </source>
</evidence>
<dbReference type="InterPro" id="IPR045308">
    <property type="entry name" value="UbiB_bact"/>
</dbReference>
<evidence type="ECO:0000256" key="1">
    <source>
        <dbReference type="ARBA" id="ARBA00005020"/>
    </source>
</evidence>
<keyword evidence="7 13" id="KW-0812">Transmembrane</keyword>
<dbReference type="InterPro" id="IPR011009">
    <property type="entry name" value="Kinase-like_dom_sf"/>
</dbReference>
<feature type="binding site" evidence="13">
    <location>
        <position position="147"/>
    </location>
    <ligand>
        <name>ATP</name>
        <dbReference type="ChEBI" id="CHEBI:30616"/>
    </ligand>
</feature>
<keyword evidence="8 13" id="KW-0547">Nucleotide-binding</keyword>
<evidence type="ECO:0000256" key="11">
    <source>
        <dbReference type="ARBA" id="ARBA00022989"/>
    </source>
</evidence>
<dbReference type="InterPro" id="IPR004147">
    <property type="entry name" value="ABC1_dom"/>
</dbReference>
<comment type="similarity">
    <text evidence="13">Belongs to the ABC1 family. UbiB subfamily.</text>
</comment>
<evidence type="ECO:0000256" key="7">
    <source>
        <dbReference type="ARBA" id="ARBA00022692"/>
    </source>
</evidence>
<feature type="transmembrane region" description="Helical" evidence="13">
    <location>
        <begin position="494"/>
        <end position="512"/>
    </location>
</feature>
<keyword evidence="9 13" id="KW-0418">Kinase</keyword>
<keyword evidence="16" id="KW-1185">Reference proteome</keyword>
<keyword evidence="12 13" id="KW-0472">Membrane</keyword>
<dbReference type="EMBL" id="JBHSRS010000084">
    <property type="protein sequence ID" value="MFC6284774.1"/>
    <property type="molecule type" value="Genomic_DNA"/>
</dbReference>
<comment type="caution">
    <text evidence="15">The sequence shown here is derived from an EMBL/GenBank/DDBJ whole genome shotgun (WGS) entry which is preliminary data.</text>
</comment>
<keyword evidence="11 13" id="KW-1133">Transmembrane helix</keyword>
<evidence type="ECO:0000256" key="10">
    <source>
        <dbReference type="ARBA" id="ARBA00022840"/>
    </source>
</evidence>
<dbReference type="NCBIfam" id="NF003404">
    <property type="entry name" value="PRK04750.1"/>
    <property type="match status" value="1"/>
</dbReference>
<dbReference type="Proteomes" id="UP001596270">
    <property type="component" value="Unassembled WGS sequence"/>
</dbReference>
<dbReference type="CDD" id="cd13972">
    <property type="entry name" value="UbiB"/>
    <property type="match status" value="1"/>
</dbReference>
<keyword evidence="5 13" id="KW-0808">Transferase</keyword>
<keyword evidence="4" id="KW-0997">Cell inner membrane</keyword>
<evidence type="ECO:0000313" key="15">
    <source>
        <dbReference type="EMBL" id="MFC6284774.1"/>
    </source>
</evidence>
<feature type="binding site" evidence="13">
    <location>
        <begin position="125"/>
        <end position="133"/>
    </location>
    <ligand>
        <name>ATP</name>
        <dbReference type="ChEBI" id="CHEBI:30616"/>
    </ligand>
</feature>
<dbReference type="Pfam" id="PF03109">
    <property type="entry name" value="ABC1"/>
    <property type="match status" value="1"/>
</dbReference>
<dbReference type="HAMAP" id="MF_00414">
    <property type="entry name" value="UbiB"/>
    <property type="match status" value="1"/>
</dbReference>
<dbReference type="PANTHER" id="PTHR10566:SF113">
    <property type="entry name" value="PROTEIN ACTIVITY OF BC1 COMPLEX KINASE 7, CHLOROPLASTIC"/>
    <property type="match status" value="1"/>
</dbReference>
<comment type="subcellular location">
    <subcellularLocation>
        <location evidence="13">Cell membrane</location>
        <topology evidence="13">Single-pass membrane protein</topology>
    </subcellularLocation>
</comment>
<evidence type="ECO:0000256" key="2">
    <source>
        <dbReference type="ARBA" id="ARBA00009670"/>
    </source>
</evidence>
<keyword evidence="10 13" id="KW-0067">ATP-binding</keyword>
<sequence>MSRVFRGIFITWTVLRFGLDELVLSSFEKPWIRMLTRIVSVGRNLKAPRGERLREALERLGPIFVKFGQVMSTRRDLLPTDIANELAKLQDRVPPFDSAVAIAIIEKAFGRPLAQIFATFESTPVASASIAQVHFATLPNGREVAVKVLRPNMLPAIEKDLALMRMMAGWVEGASADGKRLKPREVVGEFDKYLHDELDLLREAANAAQLRRNMQGLDLVMIPEMVWDYCMPDVMVMQRMYGTPIGQIQRLLDAGVDMKKLARDGVTIFFTQVFRDGFFHADMHPGNIQVSLEPATFGRYISLDFGIVGTLTESDKEYLAQNFSAFFQRDYKRVAELHIESGWVPPSTRVDELEAAIRACCEPYFDRPLKEISLGMVLMRLFQTSRRFQVEIQPQLVLLQKTLLNIEGLGRELDPDLDLWSTAKPFLEKWMLEQVGPEKLLAQLKAEAPAYAKLLPGLPRLLSQYLKDRHGSNNRELLELLVEQKRTNKLLQSLIYGGLGFVLGLIAMQMLLRVRVF</sequence>
<dbReference type="EC" id="2.7.-.-" evidence="13"/>
<dbReference type="RefSeq" id="WP_371434949.1">
    <property type="nucleotide sequence ID" value="NZ_JBHSRS010000084.1"/>
</dbReference>
<evidence type="ECO:0000259" key="14">
    <source>
        <dbReference type="Pfam" id="PF03109"/>
    </source>
</evidence>
<keyword evidence="6 13" id="KW-0831">Ubiquinone biosynthesis</keyword>
<dbReference type="SUPFAM" id="SSF56112">
    <property type="entry name" value="Protein kinase-like (PK-like)"/>
    <property type="match status" value="1"/>
</dbReference>
<keyword evidence="3 13" id="KW-1003">Cell membrane</keyword>
<comment type="caution">
    <text evidence="13">Lacks conserved residue(s) required for the propagation of feature annotation.</text>
</comment>
<comment type="pathway">
    <text evidence="1 13">Cofactor biosynthesis; ubiquinone biosynthesis [regulation].</text>
</comment>
<evidence type="ECO:0000256" key="9">
    <source>
        <dbReference type="ARBA" id="ARBA00022777"/>
    </source>
</evidence>
<evidence type="ECO:0000256" key="6">
    <source>
        <dbReference type="ARBA" id="ARBA00022688"/>
    </source>
</evidence>
<evidence type="ECO:0000256" key="8">
    <source>
        <dbReference type="ARBA" id="ARBA00022741"/>
    </source>
</evidence>
<keyword evidence="15" id="KW-0830">Ubiquinone</keyword>
<dbReference type="InterPro" id="IPR010232">
    <property type="entry name" value="UbiB"/>
</dbReference>
<evidence type="ECO:0000256" key="12">
    <source>
        <dbReference type="ARBA" id="ARBA00023136"/>
    </source>
</evidence>
<protein>
    <recommendedName>
        <fullName evidence="13">Probable protein kinase UbiB</fullName>
        <ecNumber evidence="13">2.7.-.-</ecNumber>
    </recommendedName>
    <alternativeName>
        <fullName evidence="13">Ubiquinone biosynthesis protein UbiB</fullName>
    </alternativeName>
</protein>
<dbReference type="InterPro" id="IPR050154">
    <property type="entry name" value="UbiB_kinase"/>
</dbReference>
<feature type="domain" description="ABC1 atypical kinase-like" evidence="14">
    <location>
        <begin position="88"/>
        <end position="338"/>
    </location>
</feature>
<dbReference type="PANTHER" id="PTHR10566">
    <property type="entry name" value="CHAPERONE-ACTIVITY OF BC1 COMPLEX CABC1 -RELATED"/>
    <property type="match status" value="1"/>
</dbReference>
<evidence type="ECO:0000256" key="5">
    <source>
        <dbReference type="ARBA" id="ARBA00022679"/>
    </source>
</evidence>
<proteinExistence type="inferred from homology"/>
<gene>
    <name evidence="13 15" type="primary">ubiB</name>
    <name evidence="15" type="ORF">ACFQND_26405</name>
</gene>
<reference evidence="16" key="1">
    <citation type="journal article" date="2019" name="Int. J. Syst. Evol. Microbiol.">
        <title>The Global Catalogue of Microorganisms (GCM) 10K type strain sequencing project: providing services to taxonomists for standard genome sequencing and annotation.</title>
        <authorList>
            <consortium name="The Broad Institute Genomics Platform"/>
            <consortium name="The Broad Institute Genome Sequencing Center for Infectious Disease"/>
            <person name="Wu L."/>
            <person name="Ma J."/>
        </authorList>
    </citation>
    <scope>NUCLEOTIDE SEQUENCE [LARGE SCALE GENOMIC DNA]</scope>
    <source>
        <strain evidence="16">CCUG 39402</strain>
    </source>
</reference>
<accession>A0ABW1U6D9</accession>
<name>A0ABW1U6D9_9BURK</name>
<evidence type="ECO:0000313" key="16">
    <source>
        <dbReference type="Proteomes" id="UP001596270"/>
    </source>
</evidence>
<organism evidence="15 16">
    <name type="scientific">Polaromonas aquatica</name>
    <dbReference type="NCBI Taxonomy" id="332657"/>
    <lineage>
        <taxon>Bacteria</taxon>
        <taxon>Pseudomonadati</taxon>
        <taxon>Pseudomonadota</taxon>
        <taxon>Betaproteobacteria</taxon>
        <taxon>Burkholderiales</taxon>
        <taxon>Comamonadaceae</taxon>
        <taxon>Polaromonas</taxon>
    </lineage>
</organism>
<evidence type="ECO:0000256" key="4">
    <source>
        <dbReference type="ARBA" id="ARBA00022519"/>
    </source>
</evidence>
<dbReference type="NCBIfam" id="TIGR01982">
    <property type="entry name" value="UbiB"/>
    <property type="match status" value="1"/>
</dbReference>
<comment type="similarity">
    <text evidence="2">Belongs to the protein kinase superfamily. ADCK protein kinase family.</text>
</comment>
<feature type="active site" description="Proton acceptor" evidence="13">
    <location>
        <position position="282"/>
    </location>
</feature>